<keyword evidence="1" id="KW-1015">Disulfide bond</keyword>
<keyword evidence="1" id="KW-0813">Transport</keyword>
<keyword evidence="1" id="KW-0653">Protein transport</keyword>
<dbReference type="GO" id="GO:0005743">
    <property type="term" value="C:mitochondrial inner membrane"/>
    <property type="evidence" value="ECO:0007669"/>
    <property type="project" value="UniProtKB-SubCell"/>
</dbReference>
<comment type="domain">
    <text evidence="1">The twin CX3C motif contains 4 conserved Cys residues that form 2 disulfide bonds in the mitochondrial intermembrane space.</text>
</comment>
<keyword evidence="1" id="KW-0811">Translocation</keyword>
<keyword evidence="4" id="KW-1185">Reference proteome</keyword>
<dbReference type="InterPro" id="IPR004217">
    <property type="entry name" value="Tim10-like"/>
</dbReference>
<accession>T1JKM0</accession>
<dbReference type="GO" id="GO:0015031">
    <property type="term" value="P:protein transport"/>
    <property type="evidence" value="ECO:0007669"/>
    <property type="project" value="UniProtKB-KW"/>
</dbReference>
<organism evidence="3 4">
    <name type="scientific">Strigamia maritima</name>
    <name type="common">European centipede</name>
    <name type="synonym">Geophilus maritimus</name>
    <dbReference type="NCBI Taxonomy" id="126957"/>
    <lineage>
        <taxon>Eukaryota</taxon>
        <taxon>Metazoa</taxon>
        <taxon>Ecdysozoa</taxon>
        <taxon>Arthropoda</taxon>
        <taxon>Myriapoda</taxon>
        <taxon>Chilopoda</taxon>
        <taxon>Pleurostigmophora</taxon>
        <taxon>Geophilomorpha</taxon>
        <taxon>Linotaeniidae</taxon>
        <taxon>Strigamia</taxon>
    </lineage>
</organism>
<dbReference type="Pfam" id="PF02953">
    <property type="entry name" value="zf-Tim10_DDP"/>
    <property type="match status" value="1"/>
</dbReference>
<comment type="subunit">
    <text evidence="1">Heterohexamer.</text>
</comment>
<evidence type="ECO:0000259" key="2">
    <source>
        <dbReference type="Pfam" id="PF02953"/>
    </source>
</evidence>
<dbReference type="AlphaFoldDB" id="T1JKM0"/>
<feature type="domain" description="Tim10-like" evidence="2">
    <location>
        <begin position="21"/>
        <end position="58"/>
    </location>
</feature>
<comment type="similarity">
    <text evidence="1">Belongs to the small Tim family.</text>
</comment>
<evidence type="ECO:0000313" key="3">
    <source>
        <dbReference type="EnsemblMetazoa" id="SMAR014400-PA"/>
    </source>
</evidence>
<dbReference type="OMA" id="CKRSMIF"/>
<keyword evidence="1" id="KW-0143">Chaperone</keyword>
<dbReference type="STRING" id="126957.T1JKM0"/>
<dbReference type="PhylomeDB" id="T1JKM0"/>
<dbReference type="Gene3D" id="1.10.287.810">
    <property type="entry name" value="Mitochondrial import inner membrane translocase subunit tim13 like domains"/>
    <property type="match status" value="1"/>
</dbReference>
<reference evidence="3" key="2">
    <citation type="submission" date="2015-02" db="UniProtKB">
        <authorList>
            <consortium name="EnsemblMetazoa"/>
        </authorList>
    </citation>
    <scope>IDENTIFICATION</scope>
</reference>
<comment type="function">
    <text evidence="1">Mitochondrial intermembrane chaperone that participates in the import and insertion of some multi-pass transmembrane proteins into the mitochondrial inner membrane. Also required for the transfer of beta-barrel precursors from the TOM complex to the sorting and assembly machinery (SAM complex) of the outer membrane. Acts as a chaperone-like protein that protects the hydrophobic precursors from aggregation and guide them through the mitochondrial intermembrane space.</text>
</comment>
<keyword evidence="1" id="KW-0496">Mitochondrion</keyword>
<name>T1JKM0_STRMM</name>
<evidence type="ECO:0000313" key="4">
    <source>
        <dbReference type="Proteomes" id="UP000014500"/>
    </source>
</evidence>
<evidence type="ECO:0000256" key="1">
    <source>
        <dbReference type="RuleBase" id="RU367043"/>
    </source>
</evidence>
<dbReference type="eggNOG" id="KOG1733">
    <property type="taxonomic scope" value="Eukaryota"/>
</dbReference>
<keyword evidence="1" id="KW-0999">Mitochondrion inner membrane</keyword>
<sequence length="59" mass="6593">MDTLDASKLSHTQKAEIMHHVQKEIAVASTQQLLTKMSEKCFPKCVSRPGTTLYSSEQV</sequence>
<dbReference type="EnsemblMetazoa" id="SMAR014400-RA">
    <property type="protein sequence ID" value="SMAR014400-PA"/>
    <property type="gene ID" value="SMAR014400"/>
</dbReference>
<dbReference type="InterPro" id="IPR035427">
    <property type="entry name" value="Tim10-like_dom_sf"/>
</dbReference>
<dbReference type="HOGENOM" id="CLU_206127_0_0_1"/>
<protein>
    <recommendedName>
        <fullName evidence="1">Mitochondrial import inner membrane translocase subunit</fullName>
    </recommendedName>
</protein>
<reference evidence="4" key="1">
    <citation type="submission" date="2011-05" db="EMBL/GenBank/DDBJ databases">
        <authorList>
            <person name="Richards S.R."/>
            <person name="Qu J."/>
            <person name="Jiang H."/>
            <person name="Jhangiani S.N."/>
            <person name="Agravi P."/>
            <person name="Goodspeed R."/>
            <person name="Gross S."/>
            <person name="Mandapat C."/>
            <person name="Jackson L."/>
            <person name="Mathew T."/>
            <person name="Pu L."/>
            <person name="Thornton R."/>
            <person name="Saada N."/>
            <person name="Wilczek-Boney K.B."/>
            <person name="Lee S."/>
            <person name="Kovar C."/>
            <person name="Wu Y."/>
            <person name="Scherer S.E."/>
            <person name="Worley K.C."/>
            <person name="Muzny D.M."/>
            <person name="Gibbs R."/>
        </authorList>
    </citation>
    <scope>NUCLEOTIDE SEQUENCE</scope>
    <source>
        <strain evidence="4">Brora</strain>
    </source>
</reference>
<keyword evidence="1" id="KW-0472">Membrane</keyword>
<dbReference type="SUPFAM" id="SSF144122">
    <property type="entry name" value="Tim10-like"/>
    <property type="match status" value="1"/>
</dbReference>
<proteinExistence type="inferred from homology"/>
<dbReference type="Proteomes" id="UP000014500">
    <property type="component" value="Unassembled WGS sequence"/>
</dbReference>
<comment type="subcellular location">
    <subcellularLocation>
        <location evidence="1">Mitochondrion inner membrane</location>
        <topology evidence="1">Peripheral membrane protein</topology>
        <orientation evidence="1">Intermembrane side</orientation>
    </subcellularLocation>
</comment>
<dbReference type="EMBL" id="JH432205">
    <property type="status" value="NOT_ANNOTATED_CDS"/>
    <property type="molecule type" value="Genomic_DNA"/>
</dbReference>